<organism evidence="1 2">
    <name type="scientific">Symbiodinium microadriaticum</name>
    <name type="common">Dinoflagellate</name>
    <name type="synonym">Zooxanthella microadriatica</name>
    <dbReference type="NCBI Taxonomy" id="2951"/>
    <lineage>
        <taxon>Eukaryota</taxon>
        <taxon>Sar</taxon>
        <taxon>Alveolata</taxon>
        <taxon>Dinophyceae</taxon>
        <taxon>Suessiales</taxon>
        <taxon>Symbiodiniaceae</taxon>
        <taxon>Symbiodinium</taxon>
    </lineage>
</organism>
<feature type="non-terminal residue" evidence="1">
    <location>
        <position position="1"/>
    </location>
</feature>
<protein>
    <submittedName>
        <fullName evidence="1">Uncharacterized protein</fullName>
    </submittedName>
</protein>
<dbReference type="EMBL" id="LSRX01003547">
    <property type="protein sequence ID" value="OLP74552.1"/>
    <property type="molecule type" value="Genomic_DNA"/>
</dbReference>
<dbReference type="Proteomes" id="UP000186817">
    <property type="component" value="Unassembled WGS sequence"/>
</dbReference>
<evidence type="ECO:0000313" key="2">
    <source>
        <dbReference type="Proteomes" id="UP000186817"/>
    </source>
</evidence>
<gene>
    <name evidence="1" type="ORF">AK812_SmicGene45870</name>
</gene>
<sequence length="38" mass="4002">ASQDPYAVATEVESGAKLATTREDSLCCAMPTDTRLTV</sequence>
<dbReference type="AlphaFoldDB" id="A0A1Q9BV64"/>
<accession>A0A1Q9BV64</accession>
<name>A0A1Q9BV64_SYMMI</name>
<proteinExistence type="predicted"/>
<evidence type="ECO:0000313" key="1">
    <source>
        <dbReference type="EMBL" id="OLP74552.1"/>
    </source>
</evidence>
<keyword evidence="2" id="KW-1185">Reference proteome</keyword>
<comment type="caution">
    <text evidence="1">The sequence shown here is derived from an EMBL/GenBank/DDBJ whole genome shotgun (WGS) entry which is preliminary data.</text>
</comment>
<reference evidence="1 2" key="1">
    <citation type="submission" date="2016-02" db="EMBL/GenBank/DDBJ databases">
        <title>Genome analysis of coral dinoflagellate symbionts highlights evolutionary adaptations to a symbiotic lifestyle.</title>
        <authorList>
            <person name="Aranda M."/>
            <person name="Li Y."/>
            <person name="Liew Y.J."/>
            <person name="Baumgarten S."/>
            <person name="Simakov O."/>
            <person name="Wilson M."/>
            <person name="Piel J."/>
            <person name="Ashoor H."/>
            <person name="Bougouffa S."/>
            <person name="Bajic V.B."/>
            <person name="Ryu T."/>
            <person name="Ravasi T."/>
            <person name="Bayer T."/>
            <person name="Micklem G."/>
            <person name="Kim H."/>
            <person name="Bhak J."/>
            <person name="Lajeunesse T.C."/>
            <person name="Voolstra C.R."/>
        </authorList>
    </citation>
    <scope>NUCLEOTIDE SEQUENCE [LARGE SCALE GENOMIC DNA]</scope>
    <source>
        <strain evidence="1 2">CCMP2467</strain>
    </source>
</reference>